<dbReference type="AlphaFoldDB" id="A0A4R2E7G7"/>
<dbReference type="Gene3D" id="3.90.960.10">
    <property type="entry name" value="YbaK/aminoacyl-tRNA synthetase-associated domain"/>
    <property type="match status" value="1"/>
</dbReference>
<organism evidence="3 4">
    <name type="scientific">Acetobacteroides hydrogenigenes</name>
    <dbReference type="NCBI Taxonomy" id="979970"/>
    <lineage>
        <taxon>Bacteria</taxon>
        <taxon>Pseudomonadati</taxon>
        <taxon>Bacteroidota</taxon>
        <taxon>Bacteroidia</taxon>
        <taxon>Bacteroidales</taxon>
        <taxon>Rikenellaceae</taxon>
        <taxon>Acetobacteroides</taxon>
    </lineage>
</organism>
<dbReference type="GO" id="GO:0002161">
    <property type="term" value="F:aminoacyl-tRNA deacylase activity"/>
    <property type="evidence" value="ECO:0007669"/>
    <property type="project" value="InterPro"/>
</dbReference>
<dbReference type="RefSeq" id="WP_131840071.1">
    <property type="nucleotide sequence ID" value="NZ_SLWB01000014.1"/>
</dbReference>
<evidence type="ECO:0000259" key="2">
    <source>
        <dbReference type="Pfam" id="PF04073"/>
    </source>
</evidence>
<dbReference type="InterPro" id="IPR036754">
    <property type="entry name" value="YbaK/aa-tRNA-synt-asso_dom_sf"/>
</dbReference>
<evidence type="ECO:0000256" key="1">
    <source>
        <dbReference type="ARBA" id="ARBA00010201"/>
    </source>
</evidence>
<sequence>MNGSPALYELLDELNIGYEYHEHPEAPTIEIAMQYWDGIDATHCKNLFFRNHKGNKHYLVLLECSQALDIHDLEKRLKQGKISFASPERMDKYLGVKPGSVTPFALINDSQKHVHVFIDKNLQKAKFLSFHPLVNTASLVIKRDDLLKLLDHLGNTYEFIEMY</sequence>
<dbReference type="SUPFAM" id="SSF55826">
    <property type="entry name" value="YbaK/ProRS associated domain"/>
    <property type="match status" value="1"/>
</dbReference>
<dbReference type="PANTHER" id="PTHR31423:SF3">
    <property type="entry name" value="PROLYL-TRNA SYNTHETASE ASSOCIATED DOMAIN-CONTAINING PROTEIN 1-RELATED"/>
    <property type="match status" value="1"/>
</dbReference>
<dbReference type="InterPro" id="IPR040285">
    <property type="entry name" value="ProX/PRXD1"/>
</dbReference>
<name>A0A4R2E7G7_9BACT</name>
<gene>
    <name evidence="3" type="ORF">CLV25_11476</name>
</gene>
<dbReference type="CDD" id="cd04335">
    <property type="entry name" value="PrdX_deacylase"/>
    <property type="match status" value="1"/>
</dbReference>
<comment type="similarity">
    <text evidence="1">Belongs to the PRORSD1 family.</text>
</comment>
<keyword evidence="4" id="KW-1185">Reference proteome</keyword>
<dbReference type="FunFam" id="3.90.960.10:FF:000005">
    <property type="entry name" value="Putative prolyl-tRNA synthetase"/>
    <property type="match status" value="1"/>
</dbReference>
<evidence type="ECO:0000313" key="3">
    <source>
        <dbReference type="EMBL" id="TCN63921.1"/>
    </source>
</evidence>
<accession>A0A4R2E7G7</accession>
<dbReference type="PANTHER" id="PTHR31423">
    <property type="entry name" value="YBAK DOMAIN-CONTAINING PROTEIN"/>
    <property type="match status" value="1"/>
</dbReference>
<feature type="domain" description="YbaK/aminoacyl-tRNA synthetase-associated" evidence="2">
    <location>
        <begin position="23"/>
        <end position="149"/>
    </location>
</feature>
<dbReference type="OrthoDB" id="9798587at2"/>
<dbReference type="Proteomes" id="UP000294830">
    <property type="component" value="Unassembled WGS sequence"/>
</dbReference>
<dbReference type="InterPro" id="IPR007214">
    <property type="entry name" value="YbaK/aa-tRNA-synth-assoc-dom"/>
</dbReference>
<evidence type="ECO:0000313" key="4">
    <source>
        <dbReference type="Proteomes" id="UP000294830"/>
    </source>
</evidence>
<reference evidence="3 4" key="1">
    <citation type="submission" date="2019-03" db="EMBL/GenBank/DDBJ databases">
        <title>Genomic Encyclopedia of Archaeal and Bacterial Type Strains, Phase II (KMG-II): from individual species to whole genera.</title>
        <authorList>
            <person name="Goeker M."/>
        </authorList>
    </citation>
    <scope>NUCLEOTIDE SEQUENCE [LARGE SCALE GENOMIC DNA]</scope>
    <source>
        <strain evidence="3 4">RL-C</strain>
    </source>
</reference>
<dbReference type="EMBL" id="SLWB01000014">
    <property type="protein sequence ID" value="TCN63921.1"/>
    <property type="molecule type" value="Genomic_DNA"/>
</dbReference>
<comment type="caution">
    <text evidence="3">The sequence shown here is derived from an EMBL/GenBank/DDBJ whole genome shotgun (WGS) entry which is preliminary data.</text>
</comment>
<protein>
    <submittedName>
        <fullName evidence="3">Ala-tRNA(Pro) deacylase</fullName>
    </submittedName>
</protein>
<dbReference type="Pfam" id="PF04073">
    <property type="entry name" value="tRNA_edit"/>
    <property type="match status" value="1"/>
</dbReference>
<proteinExistence type="inferred from homology"/>